<feature type="signal peptide" evidence="4">
    <location>
        <begin position="1"/>
        <end position="21"/>
    </location>
</feature>
<reference evidence="6 7" key="1">
    <citation type="submission" date="2021-01" db="EMBL/GenBank/DDBJ databases">
        <title>FDA dAtabase for Regulatory Grade micrObial Sequences (FDA-ARGOS): Supporting development and validation of Infectious Disease Dx tests.</title>
        <authorList>
            <person name="Sproer C."/>
            <person name="Gronow S."/>
            <person name="Severitt S."/>
            <person name="Schroder I."/>
            <person name="Tallon L."/>
            <person name="Sadzewicz L."/>
            <person name="Zhao X."/>
            <person name="Boylan J."/>
            <person name="Ott S."/>
            <person name="Bowen H."/>
            <person name="Vavikolanu K."/>
            <person name="Mehta A."/>
            <person name="Aluvathingal J."/>
            <person name="Nadendla S."/>
            <person name="Lowell S."/>
            <person name="Myers T."/>
            <person name="Yan Y."/>
            <person name="Sichtig H."/>
        </authorList>
    </citation>
    <scope>NUCLEOTIDE SEQUENCE [LARGE SCALE GENOMIC DNA]</scope>
    <source>
        <strain evidence="6 7">FDAARGOS_1131</strain>
    </source>
</reference>
<dbReference type="GO" id="GO:0016020">
    <property type="term" value="C:membrane"/>
    <property type="evidence" value="ECO:0007669"/>
    <property type="project" value="UniProtKB-SubCell"/>
</dbReference>
<dbReference type="InterPro" id="IPR006665">
    <property type="entry name" value="OmpA-like"/>
</dbReference>
<evidence type="ECO:0000259" key="5">
    <source>
        <dbReference type="PROSITE" id="PS51123"/>
    </source>
</evidence>
<dbReference type="InterPro" id="IPR006664">
    <property type="entry name" value="OMP_bac"/>
</dbReference>
<sequence>MKNIYFLVLGLSLLGTQQFYAQSIRGTFYNKENNQVITEGRVSFYNDKGQKVIDMLVDQEGNFEINSKNIDKVQKIVGTAEGYNSAEVVVNNILDDLEVNFNLTKEIGYPRKSQEIGGQGTTLSAATAKSMLPFFIQYDFNSSYFNDDNRAAADQLLRYMQKNTTQAVVIRSYVETRNNAQYNTWMGERRAQRVIDYLVEQGVSPSRLIKDVVHLSQNAKNREGSTGTAKDFRRCDFFIQ</sequence>
<dbReference type="InterPro" id="IPR036737">
    <property type="entry name" value="OmpA-like_sf"/>
</dbReference>
<dbReference type="OrthoDB" id="9782229at2"/>
<dbReference type="GeneID" id="93527912"/>
<evidence type="ECO:0000313" key="6">
    <source>
        <dbReference type="EMBL" id="QQT98490.1"/>
    </source>
</evidence>
<evidence type="ECO:0000256" key="1">
    <source>
        <dbReference type="ARBA" id="ARBA00004370"/>
    </source>
</evidence>
<gene>
    <name evidence="6" type="ORF">I6I88_09610</name>
</gene>
<keyword evidence="4" id="KW-0732">Signal</keyword>
<accession>A0A9Q6ZA39</accession>
<protein>
    <submittedName>
        <fullName evidence="6">OmpA family protein</fullName>
    </submittedName>
</protein>
<evidence type="ECO:0000256" key="2">
    <source>
        <dbReference type="ARBA" id="ARBA00023136"/>
    </source>
</evidence>
<dbReference type="PRINTS" id="PR01021">
    <property type="entry name" value="OMPADOMAIN"/>
</dbReference>
<dbReference type="Pfam" id="PF00691">
    <property type="entry name" value="OmpA"/>
    <property type="match status" value="1"/>
</dbReference>
<proteinExistence type="predicted"/>
<dbReference type="SUPFAM" id="SSF103088">
    <property type="entry name" value="OmpA-like"/>
    <property type="match status" value="1"/>
</dbReference>
<evidence type="ECO:0000313" key="7">
    <source>
        <dbReference type="Proteomes" id="UP000596202"/>
    </source>
</evidence>
<dbReference type="EMBL" id="CP068108">
    <property type="protein sequence ID" value="QQT98490.1"/>
    <property type="molecule type" value="Genomic_DNA"/>
</dbReference>
<dbReference type="Proteomes" id="UP000596202">
    <property type="component" value="Chromosome"/>
</dbReference>
<keyword evidence="2 3" id="KW-0472">Membrane</keyword>
<comment type="subcellular location">
    <subcellularLocation>
        <location evidence="1">Membrane</location>
    </subcellularLocation>
</comment>
<dbReference type="AlphaFoldDB" id="A0A9Q6ZA39"/>
<evidence type="ECO:0000256" key="3">
    <source>
        <dbReference type="PROSITE-ProRule" id="PRU00473"/>
    </source>
</evidence>
<feature type="chain" id="PRO_5040382419" evidence="4">
    <location>
        <begin position="22"/>
        <end position="240"/>
    </location>
</feature>
<evidence type="ECO:0000256" key="4">
    <source>
        <dbReference type="SAM" id="SignalP"/>
    </source>
</evidence>
<dbReference type="Gene3D" id="3.30.1330.60">
    <property type="entry name" value="OmpA-like domain"/>
    <property type="match status" value="1"/>
</dbReference>
<dbReference type="RefSeq" id="WP_002985291.1">
    <property type="nucleotide sequence ID" value="NZ_CP068108.1"/>
</dbReference>
<dbReference type="PROSITE" id="PS51123">
    <property type="entry name" value="OMPA_2"/>
    <property type="match status" value="1"/>
</dbReference>
<organism evidence="6 7">
    <name type="scientific">Myroides odoratus</name>
    <name type="common">Flavobacterium odoratum</name>
    <dbReference type="NCBI Taxonomy" id="256"/>
    <lineage>
        <taxon>Bacteria</taxon>
        <taxon>Pseudomonadati</taxon>
        <taxon>Bacteroidota</taxon>
        <taxon>Flavobacteriia</taxon>
        <taxon>Flavobacteriales</taxon>
        <taxon>Flavobacteriaceae</taxon>
        <taxon>Myroides</taxon>
    </lineage>
</organism>
<feature type="domain" description="OmpA-like" evidence="5">
    <location>
        <begin position="125"/>
        <end position="240"/>
    </location>
</feature>
<name>A0A9Q6ZA39_MYROD</name>